<sequence>MGCDAECPQSIDRGQCNGGQEDERAGQYHRLCRKRRRGTQEADLRFRGALPAQQAGYQPGLHQLHQRAQAGAGGRHQQGRRTGGVVSGAQRESGAGVYRTRPDQPAGAPGADTRPCRDVSRWPWRTQPDWRQEFRSGRIRPPAGSQGLQAGQSRPDHRAGRAAQRRHAGDRRAAGGRLGGRSQEDRELCRRRRQPAVADRPGFAARPAAACRVPWPDVDARDCGGPDLNPEWHRSEDRHRAPVCRPCHHQGFQSADGVSRGAPDRGA</sequence>
<gene>
    <name evidence="2" type="ORF">GALL_475530</name>
</gene>
<feature type="compositionally biased region" description="Gly residues" evidence="1">
    <location>
        <begin position="71"/>
        <end position="86"/>
    </location>
</feature>
<dbReference type="EMBL" id="MLJW01004004">
    <property type="protein sequence ID" value="OIQ70833.1"/>
    <property type="molecule type" value="Genomic_DNA"/>
</dbReference>
<protein>
    <submittedName>
        <fullName evidence="2">Uncharacterized protein</fullName>
    </submittedName>
</protein>
<feature type="compositionally biased region" description="Low complexity" evidence="1">
    <location>
        <begin position="61"/>
        <end position="70"/>
    </location>
</feature>
<organism evidence="2">
    <name type="scientific">mine drainage metagenome</name>
    <dbReference type="NCBI Taxonomy" id="410659"/>
    <lineage>
        <taxon>unclassified sequences</taxon>
        <taxon>metagenomes</taxon>
        <taxon>ecological metagenomes</taxon>
    </lineage>
</organism>
<name>A0A1J5PGV3_9ZZZZ</name>
<comment type="caution">
    <text evidence="2">The sequence shown here is derived from an EMBL/GenBank/DDBJ whole genome shotgun (WGS) entry which is preliminary data.</text>
</comment>
<accession>A0A1J5PGV3</accession>
<evidence type="ECO:0000256" key="1">
    <source>
        <dbReference type="SAM" id="MobiDB-lite"/>
    </source>
</evidence>
<evidence type="ECO:0000313" key="2">
    <source>
        <dbReference type="EMBL" id="OIQ70833.1"/>
    </source>
</evidence>
<reference evidence="2" key="1">
    <citation type="submission" date="2016-10" db="EMBL/GenBank/DDBJ databases">
        <title>Sequence of Gallionella enrichment culture.</title>
        <authorList>
            <person name="Poehlein A."/>
            <person name="Muehling M."/>
            <person name="Daniel R."/>
        </authorList>
    </citation>
    <scope>NUCLEOTIDE SEQUENCE</scope>
</reference>
<dbReference type="AlphaFoldDB" id="A0A1J5PGV3"/>
<feature type="region of interest" description="Disordered" evidence="1">
    <location>
        <begin position="247"/>
        <end position="267"/>
    </location>
</feature>
<proteinExistence type="predicted"/>
<feature type="region of interest" description="Disordered" evidence="1">
    <location>
        <begin position="1"/>
        <end position="207"/>
    </location>
</feature>